<evidence type="ECO:0000256" key="10">
    <source>
        <dbReference type="SAM" id="MobiDB-lite"/>
    </source>
</evidence>
<name>A0A6J2X407_SITOR</name>
<keyword evidence="6" id="KW-0458">Lysosome</keyword>
<dbReference type="RefSeq" id="XP_030745661.1">
    <property type="nucleotide sequence ID" value="XM_030889801.1"/>
</dbReference>
<dbReference type="KEGG" id="soy:115874596"/>
<reference evidence="13 14" key="1">
    <citation type="submission" date="2025-04" db="UniProtKB">
        <authorList>
            <consortium name="RefSeq"/>
        </authorList>
    </citation>
    <scope>IDENTIFICATION</scope>
    <source>
        <tissue evidence="13 14">Gonads</tissue>
    </source>
</reference>
<dbReference type="GO" id="GO:0005634">
    <property type="term" value="C:nucleus"/>
    <property type="evidence" value="ECO:0007669"/>
    <property type="project" value="TreeGrafter"/>
</dbReference>
<comment type="subcellular location">
    <subcellularLocation>
        <location evidence="3">Cytoplasm</location>
    </subcellularLocation>
    <subcellularLocation>
        <location evidence="2">Lysosome</location>
    </subcellularLocation>
    <subcellularLocation>
        <location evidence="1">Membrane</location>
    </subcellularLocation>
</comment>
<dbReference type="InterPro" id="IPR006571">
    <property type="entry name" value="TLDc_dom"/>
</dbReference>
<feature type="domain" description="TLDc" evidence="11">
    <location>
        <begin position="252"/>
        <end position="419"/>
    </location>
</feature>
<keyword evidence="5" id="KW-0472">Membrane</keyword>
<gene>
    <name evidence="13 14 15" type="primary">LOC115874596</name>
</gene>
<evidence type="ECO:0000256" key="8">
    <source>
        <dbReference type="ARBA" id="ARBA00041780"/>
    </source>
</evidence>
<dbReference type="RefSeq" id="XP_030745669.1">
    <property type="nucleotide sequence ID" value="XM_030889809.1"/>
</dbReference>
<feature type="region of interest" description="Disordered" evidence="10">
    <location>
        <begin position="420"/>
        <end position="442"/>
    </location>
</feature>
<dbReference type="PANTHER" id="PTHR23354:SF131">
    <property type="entry name" value="MTOR-ASSOCIATED PROTEIN MEAK7"/>
    <property type="match status" value="1"/>
</dbReference>
<evidence type="ECO:0000313" key="12">
    <source>
        <dbReference type="Proteomes" id="UP000504635"/>
    </source>
</evidence>
<dbReference type="SMART" id="SM00584">
    <property type="entry name" value="TLDc"/>
    <property type="match status" value="1"/>
</dbReference>
<dbReference type="PANTHER" id="PTHR23354">
    <property type="entry name" value="NUCLEOLAR PROTEIN 7/ESTROGEN RECEPTOR COACTIVATOR-RELATED"/>
    <property type="match status" value="1"/>
</dbReference>
<dbReference type="GO" id="GO:0016020">
    <property type="term" value="C:membrane"/>
    <property type="evidence" value="ECO:0007669"/>
    <property type="project" value="UniProtKB-SubCell"/>
</dbReference>
<feature type="compositionally biased region" description="Polar residues" evidence="10">
    <location>
        <begin position="215"/>
        <end position="229"/>
    </location>
</feature>
<evidence type="ECO:0000313" key="14">
    <source>
        <dbReference type="RefSeq" id="XP_030745669.1"/>
    </source>
</evidence>
<evidence type="ECO:0000256" key="1">
    <source>
        <dbReference type="ARBA" id="ARBA00004370"/>
    </source>
</evidence>
<dbReference type="GeneID" id="115874596"/>
<keyword evidence="12" id="KW-1185">Reference proteome</keyword>
<dbReference type="Proteomes" id="UP000504635">
    <property type="component" value="Unplaced"/>
</dbReference>
<proteinExistence type="predicted"/>
<sequence>MGVNSSKKLAAKCSFLSKDEQLIVSNSFKLASKNSEKIKEDEITKLWGSQMDPRLLQYINNYLFGRGEQKIVTVDLERFAELFVFCTRGTVDEKVKVLLTSLGKTEEECNDIPYSLVKEYVEAIVSSYMKIQRLSNSKQYKSWANRGCNTHTQNSQRLAESLTRDLAVLGNNAISRRSLETWLQGSTVLGQLLLFVFMHLYNISHKDKSAIVNEKQPSSVESEQATNENEGPRERSLVPYCRGLDLIPSYPSILDLNQIVFVNAHLPQQYQVEWRFLFSSEIHGESFSTLIGRIVNQGPSVMVLEDRSGYVFGGFAPANWALGPNFFGDDSCFLFTLSPRMRIFPSTGYNQHFQYLNLHQQTMPNGLAMGGQHNFCGLWLDGEYGKGHSSESCTTFAGYQQMSHTKEFQFRHLEVWGLGQPPPTPQERGERVTGKGGSILDGNAESKAMLKMAGKTIHSEGLREPPNT</sequence>
<keyword evidence="4" id="KW-0963">Cytoplasm</keyword>
<evidence type="ECO:0000256" key="3">
    <source>
        <dbReference type="ARBA" id="ARBA00004496"/>
    </source>
</evidence>
<accession>A0A6J2X407</accession>
<dbReference type="OrthoDB" id="289228at2759"/>
<dbReference type="GO" id="GO:0006979">
    <property type="term" value="P:response to oxidative stress"/>
    <property type="evidence" value="ECO:0007669"/>
    <property type="project" value="TreeGrafter"/>
</dbReference>
<evidence type="ECO:0000256" key="2">
    <source>
        <dbReference type="ARBA" id="ARBA00004371"/>
    </source>
</evidence>
<evidence type="ECO:0000256" key="9">
    <source>
        <dbReference type="ARBA" id="ARBA00042134"/>
    </source>
</evidence>
<dbReference type="RefSeq" id="XP_030745677.1">
    <property type="nucleotide sequence ID" value="XM_030889817.1"/>
</dbReference>
<dbReference type="GO" id="GO:0005764">
    <property type="term" value="C:lysosome"/>
    <property type="evidence" value="ECO:0007669"/>
    <property type="project" value="UniProtKB-SubCell"/>
</dbReference>
<dbReference type="PROSITE" id="PS51886">
    <property type="entry name" value="TLDC"/>
    <property type="match status" value="1"/>
</dbReference>
<evidence type="ECO:0000313" key="15">
    <source>
        <dbReference type="RefSeq" id="XP_030745677.1"/>
    </source>
</evidence>
<dbReference type="Pfam" id="PF07534">
    <property type="entry name" value="TLD"/>
    <property type="match status" value="1"/>
</dbReference>
<evidence type="ECO:0000256" key="5">
    <source>
        <dbReference type="ARBA" id="ARBA00023136"/>
    </source>
</evidence>
<evidence type="ECO:0000313" key="13">
    <source>
        <dbReference type="RefSeq" id="XP_030745661.1"/>
    </source>
</evidence>
<evidence type="ECO:0000259" key="11">
    <source>
        <dbReference type="PROSITE" id="PS51886"/>
    </source>
</evidence>
<evidence type="ECO:0000256" key="7">
    <source>
        <dbReference type="ARBA" id="ARBA00039594"/>
    </source>
</evidence>
<dbReference type="AlphaFoldDB" id="A0A6J2X407"/>
<feature type="region of interest" description="Disordered" evidence="10">
    <location>
        <begin position="214"/>
        <end position="234"/>
    </location>
</feature>
<protein>
    <recommendedName>
        <fullName evidence="7">MTOR-associated protein MEAK7</fullName>
    </recommendedName>
    <alternativeName>
        <fullName evidence="9">TBC/LysM-associated domain-containing protein 1</fullName>
    </alternativeName>
    <alternativeName>
        <fullName evidence="8">TLD domain-containing protein 1</fullName>
    </alternativeName>
</protein>
<evidence type="ECO:0000256" key="6">
    <source>
        <dbReference type="ARBA" id="ARBA00023228"/>
    </source>
</evidence>
<organism evidence="12 14">
    <name type="scientific">Sitophilus oryzae</name>
    <name type="common">Rice weevil</name>
    <name type="synonym">Curculio oryzae</name>
    <dbReference type="NCBI Taxonomy" id="7048"/>
    <lineage>
        <taxon>Eukaryota</taxon>
        <taxon>Metazoa</taxon>
        <taxon>Ecdysozoa</taxon>
        <taxon>Arthropoda</taxon>
        <taxon>Hexapoda</taxon>
        <taxon>Insecta</taxon>
        <taxon>Pterygota</taxon>
        <taxon>Neoptera</taxon>
        <taxon>Endopterygota</taxon>
        <taxon>Coleoptera</taxon>
        <taxon>Polyphaga</taxon>
        <taxon>Cucujiformia</taxon>
        <taxon>Curculionidae</taxon>
        <taxon>Dryophthorinae</taxon>
        <taxon>Sitophilus</taxon>
    </lineage>
</organism>
<evidence type="ECO:0000256" key="4">
    <source>
        <dbReference type="ARBA" id="ARBA00022490"/>
    </source>
</evidence>